<protein>
    <submittedName>
        <fullName evidence="1">Uncharacterized protein</fullName>
    </submittedName>
</protein>
<dbReference type="OrthoDB" id="9948359at2"/>
<evidence type="ECO:0000313" key="2">
    <source>
        <dbReference type="Proteomes" id="UP000298097"/>
    </source>
</evidence>
<dbReference type="RefSeq" id="WP_135776011.1">
    <property type="nucleotide sequence ID" value="NZ_RQEY01000024.1"/>
</dbReference>
<evidence type="ECO:0000313" key="1">
    <source>
        <dbReference type="EMBL" id="TGK36274.1"/>
    </source>
</evidence>
<keyword evidence="2" id="KW-1185">Reference proteome</keyword>
<dbReference type="Proteomes" id="UP000298097">
    <property type="component" value="Unassembled WGS sequence"/>
</dbReference>
<gene>
    <name evidence="1" type="ORF">EHO65_18410</name>
</gene>
<reference evidence="1" key="1">
    <citation type="journal article" date="2019" name="PLoS Negl. Trop. Dis.">
        <title>Revisiting the worldwide diversity of Leptospira species in the environment.</title>
        <authorList>
            <person name="Vincent A.T."/>
            <person name="Schiettekatte O."/>
            <person name="Bourhy P."/>
            <person name="Veyrier F.J."/>
            <person name="Picardeau M."/>
        </authorList>
    </citation>
    <scope>NUCLEOTIDE SEQUENCE [LARGE SCALE GENOMIC DNA]</scope>
    <source>
        <strain evidence="1">201800301</strain>
    </source>
</reference>
<sequence length="122" mass="13957">MENKYEYPIDVFINWGSDFVKETDAEVFLQLLTPVGSIPFYREMGTYFPQIENTPSNVDLDIPASISAAQTLADYSSTARRERQALTDFNLVNISENRRTGDVDISVRYYRIGDEKFAELAI</sequence>
<name>A0A4R9GXA9_9LEPT</name>
<comment type="caution">
    <text evidence="1">The sequence shown here is derived from an EMBL/GenBank/DDBJ whole genome shotgun (WGS) entry which is preliminary data.</text>
</comment>
<accession>A0A4R9GXA9</accession>
<proteinExistence type="predicted"/>
<organism evidence="1 2">
    <name type="scientific">Leptospira andrefontaineae</name>
    <dbReference type="NCBI Taxonomy" id="2484976"/>
    <lineage>
        <taxon>Bacteria</taxon>
        <taxon>Pseudomonadati</taxon>
        <taxon>Spirochaetota</taxon>
        <taxon>Spirochaetia</taxon>
        <taxon>Leptospirales</taxon>
        <taxon>Leptospiraceae</taxon>
        <taxon>Leptospira</taxon>
    </lineage>
</organism>
<dbReference type="AlphaFoldDB" id="A0A4R9GXA9"/>
<dbReference type="EMBL" id="RQEY01000024">
    <property type="protein sequence ID" value="TGK36274.1"/>
    <property type="molecule type" value="Genomic_DNA"/>
</dbReference>